<dbReference type="PRINTS" id="PR00723">
    <property type="entry name" value="SUBTILISIN"/>
</dbReference>
<feature type="transmembrane region" description="Helical" evidence="6">
    <location>
        <begin position="44"/>
        <end position="63"/>
    </location>
</feature>
<name>A0A3B0XUQ7_9ZZZZ</name>
<dbReference type="InterPro" id="IPR036852">
    <property type="entry name" value="Peptidase_S8/S53_dom_sf"/>
</dbReference>
<evidence type="ECO:0000259" key="7">
    <source>
        <dbReference type="Pfam" id="PF00082"/>
    </source>
</evidence>
<dbReference type="EMBL" id="UOFI01000068">
    <property type="protein sequence ID" value="VAW65619.1"/>
    <property type="molecule type" value="Genomic_DNA"/>
</dbReference>
<evidence type="ECO:0000256" key="2">
    <source>
        <dbReference type="ARBA" id="ARBA00022670"/>
    </source>
</evidence>
<evidence type="ECO:0000256" key="1">
    <source>
        <dbReference type="ARBA" id="ARBA00011073"/>
    </source>
</evidence>
<dbReference type="PROSITE" id="PS51892">
    <property type="entry name" value="SUBTILASE"/>
    <property type="match status" value="1"/>
</dbReference>
<evidence type="ECO:0000256" key="5">
    <source>
        <dbReference type="SAM" id="MobiDB-lite"/>
    </source>
</evidence>
<feature type="domain" description="Peptidase S8/S53" evidence="7">
    <location>
        <begin position="379"/>
        <end position="672"/>
    </location>
</feature>
<feature type="region of interest" description="Disordered" evidence="5">
    <location>
        <begin position="99"/>
        <end position="136"/>
    </location>
</feature>
<dbReference type="Gene3D" id="2.60.120.380">
    <property type="match status" value="1"/>
</dbReference>
<dbReference type="InterPro" id="IPR008979">
    <property type="entry name" value="Galactose-bd-like_sf"/>
</dbReference>
<dbReference type="SUPFAM" id="SSF49785">
    <property type="entry name" value="Galactose-binding domain-like"/>
    <property type="match status" value="1"/>
</dbReference>
<keyword evidence="6" id="KW-0472">Membrane</keyword>
<feature type="region of interest" description="Disordered" evidence="5">
    <location>
        <begin position="151"/>
        <end position="171"/>
    </location>
</feature>
<evidence type="ECO:0000313" key="8">
    <source>
        <dbReference type="EMBL" id="VAW65619.1"/>
    </source>
</evidence>
<keyword evidence="2" id="KW-0645">Protease</keyword>
<dbReference type="PANTHER" id="PTHR43806">
    <property type="entry name" value="PEPTIDASE S8"/>
    <property type="match status" value="1"/>
</dbReference>
<keyword evidence="3" id="KW-0378">Hydrolase</keyword>
<dbReference type="Pfam" id="PF00082">
    <property type="entry name" value="Peptidase_S8"/>
    <property type="match status" value="1"/>
</dbReference>
<proteinExistence type="inferred from homology"/>
<dbReference type="GO" id="GO:0004252">
    <property type="term" value="F:serine-type endopeptidase activity"/>
    <property type="evidence" value="ECO:0007669"/>
    <property type="project" value="InterPro"/>
</dbReference>
<keyword evidence="6" id="KW-1133">Transmembrane helix</keyword>
<dbReference type="InterPro" id="IPR050131">
    <property type="entry name" value="Peptidase_S8_subtilisin-like"/>
</dbReference>
<evidence type="ECO:0000256" key="4">
    <source>
        <dbReference type="ARBA" id="ARBA00022825"/>
    </source>
</evidence>
<gene>
    <name evidence="8" type="ORF">MNBD_GAMMA09-1252</name>
</gene>
<reference evidence="8" key="1">
    <citation type="submission" date="2018-06" db="EMBL/GenBank/DDBJ databases">
        <authorList>
            <person name="Zhirakovskaya E."/>
        </authorList>
    </citation>
    <scope>NUCLEOTIDE SEQUENCE</scope>
</reference>
<accession>A0A3B0XUQ7</accession>
<dbReference type="GO" id="GO:0006508">
    <property type="term" value="P:proteolysis"/>
    <property type="evidence" value="ECO:0007669"/>
    <property type="project" value="UniProtKB-KW"/>
</dbReference>
<organism evidence="8">
    <name type="scientific">hydrothermal vent metagenome</name>
    <dbReference type="NCBI Taxonomy" id="652676"/>
    <lineage>
        <taxon>unclassified sequences</taxon>
        <taxon>metagenomes</taxon>
        <taxon>ecological metagenomes</taxon>
    </lineage>
</organism>
<dbReference type="PANTHER" id="PTHR43806:SF11">
    <property type="entry name" value="CEREVISIN-RELATED"/>
    <property type="match status" value="1"/>
</dbReference>
<feature type="compositionally biased region" description="Basic and acidic residues" evidence="5">
    <location>
        <begin position="152"/>
        <end position="161"/>
    </location>
</feature>
<dbReference type="InterPro" id="IPR015500">
    <property type="entry name" value="Peptidase_S8_subtilisin-rel"/>
</dbReference>
<evidence type="ECO:0000256" key="6">
    <source>
        <dbReference type="SAM" id="Phobius"/>
    </source>
</evidence>
<dbReference type="Gene3D" id="3.40.50.200">
    <property type="entry name" value="Peptidase S8/S53 domain"/>
    <property type="match status" value="1"/>
</dbReference>
<dbReference type="InterPro" id="IPR000209">
    <property type="entry name" value="Peptidase_S8/S53_dom"/>
</dbReference>
<evidence type="ECO:0000256" key="3">
    <source>
        <dbReference type="ARBA" id="ARBA00022801"/>
    </source>
</evidence>
<dbReference type="SUPFAM" id="SSF52743">
    <property type="entry name" value="Subtilisin-like"/>
    <property type="match status" value="1"/>
</dbReference>
<comment type="similarity">
    <text evidence="1">Belongs to the peptidase S8 family.</text>
</comment>
<sequence>MSIKDDKVNAPSISVVDFKTGIGCRLYFNQNLNYRISTKMENIMFNKIFIHLIFIGITLLVSACGSRTDKEEPNKPAALQGVSLESIKLAINDIHNQSKPGYLKSIQPMSSTPEGKPKISPPINTSPPKGASSYKGLNKKDFISIKSKPQRIKLDKPKASSDKSPAPRKPADWRRLSFASLAFTPQQGLDRRLLNSSKNISDRQYSYAFLIINEYMNDEIAKELNKMGLVILGPHGSAYKVKVPLDPKTMQSLVKLPYVEWLGYSLAEQKLDLQIKTSLSKYNRQLKELPVIINFFDRAASKLYADVLRKNEIILGQYDTDIDGYPAVVPVRMLDWLTEQDYVLFIELETPSYGGHDQSMAVMGIDYIRNGGSGTNFTGSSTTLGILDTGFMVGSAAATMHNDLNKYGCGKNFTSDSAGVWNDQNDHGTHVLTTISGTGSADSKYRGVATGLGSSSTTRIRAAKIWDSNSSSPSSSWMRNGMDYMDDSSSCDSGRPKVINISGGSTGTGMNGTDSRSRKLDAKVWEYKQAYIVCGGNSGSNAQTIWAPGVAKNAFAVGNALDNGFQTIGDINAGSSRGPTGDGRMKPNAVGAGTTVTSANAGTSNGYRNMSGCSMATPHVSGIAATLLDHYSDFRDRPYLLRAHLMSTAILHNDTTTPANNSAGGRNTYGLGRVSSYVAHWAHSNSNGWNTYWATRTITSSNWGYRDITVPGGTNRLVIAMTWDEPAASSGAGKAVNYDLDLWVDRNADCTPDSKGQCGEWASQSWDDNVEYIIINNPAAGTYRLKIINWNAPSSGIPAAVVATVIRGDPSPNMSLSVSSSSATPAVGSTVNITTTVSNPAYIASGVHLERTNLPAGLSFQGVTTVREDGVNMNFTGSNFSLGNIVQGDTRSATWSFLVNSSGSKTINFRAWSENGGSSNQSVTINP</sequence>
<keyword evidence="4" id="KW-0720">Serine protease</keyword>
<protein>
    <recommendedName>
        <fullName evidence="7">Peptidase S8/S53 domain-containing protein</fullName>
    </recommendedName>
</protein>
<dbReference type="AlphaFoldDB" id="A0A3B0XUQ7"/>
<keyword evidence="6" id="KW-0812">Transmembrane</keyword>